<evidence type="ECO:0008006" key="5">
    <source>
        <dbReference type="Google" id="ProtNLM"/>
    </source>
</evidence>
<feature type="region of interest" description="Disordered" evidence="2">
    <location>
        <begin position="96"/>
        <end position="141"/>
    </location>
</feature>
<dbReference type="PANTHER" id="PTHR11206">
    <property type="entry name" value="MULTIDRUG RESISTANCE PROTEIN"/>
    <property type="match status" value="1"/>
</dbReference>
<organism evidence="4">
    <name type="scientific">Odontella aurita</name>
    <dbReference type="NCBI Taxonomy" id="265563"/>
    <lineage>
        <taxon>Eukaryota</taxon>
        <taxon>Sar</taxon>
        <taxon>Stramenopiles</taxon>
        <taxon>Ochrophyta</taxon>
        <taxon>Bacillariophyta</taxon>
        <taxon>Mediophyceae</taxon>
        <taxon>Biddulphiophycidae</taxon>
        <taxon>Eupodiscales</taxon>
        <taxon>Odontellaceae</taxon>
        <taxon>Odontella</taxon>
    </lineage>
</organism>
<feature type="transmembrane region" description="Helical" evidence="3">
    <location>
        <begin position="557"/>
        <end position="581"/>
    </location>
</feature>
<comment type="similarity">
    <text evidence="1">Belongs to the multi antimicrobial extrusion (MATE) (TC 2.A.66.1) family.</text>
</comment>
<feature type="transmembrane region" description="Helical" evidence="3">
    <location>
        <begin position="389"/>
        <end position="406"/>
    </location>
</feature>
<evidence type="ECO:0000256" key="3">
    <source>
        <dbReference type="SAM" id="Phobius"/>
    </source>
</evidence>
<keyword evidence="3" id="KW-1133">Transmembrane helix</keyword>
<dbReference type="GO" id="GO:0042910">
    <property type="term" value="F:xenobiotic transmembrane transporter activity"/>
    <property type="evidence" value="ECO:0007669"/>
    <property type="project" value="InterPro"/>
</dbReference>
<feature type="region of interest" description="Disordered" evidence="2">
    <location>
        <begin position="626"/>
        <end position="685"/>
    </location>
</feature>
<evidence type="ECO:0000256" key="2">
    <source>
        <dbReference type="SAM" id="MobiDB-lite"/>
    </source>
</evidence>
<feature type="transmembrane region" description="Helical" evidence="3">
    <location>
        <begin position="587"/>
        <end position="608"/>
    </location>
</feature>
<feature type="compositionally biased region" description="Low complexity" evidence="2">
    <location>
        <begin position="642"/>
        <end position="657"/>
    </location>
</feature>
<dbReference type="GO" id="GO:0016020">
    <property type="term" value="C:membrane"/>
    <property type="evidence" value="ECO:0007669"/>
    <property type="project" value="InterPro"/>
</dbReference>
<feature type="transmembrane region" description="Helical" evidence="3">
    <location>
        <begin position="360"/>
        <end position="383"/>
    </location>
</feature>
<feature type="transmembrane region" description="Helical" evidence="3">
    <location>
        <begin position="333"/>
        <end position="353"/>
    </location>
</feature>
<gene>
    <name evidence="4" type="ORF">OAUR00152_LOCUS421</name>
</gene>
<reference evidence="4" key="1">
    <citation type="submission" date="2021-01" db="EMBL/GenBank/DDBJ databases">
        <authorList>
            <person name="Corre E."/>
            <person name="Pelletier E."/>
            <person name="Niang G."/>
            <person name="Scheremetjew M."/>
            <person name="Finn R."/>
            <person name="Kale V."/>
            <person name="Holt S."/>
            <person name="Cochrane G."/>
            <person name="Meng A."/>
            <person name="Brown T."/>
            <person name="Cohen L."/>
        </authorList>
    </citation>
    <scope>NUCLEOTIDE SEQUENCE</scope>
    <source>
        <strain evidence="4">Isolate 1302-5</strain>
    </source>
</reference>
<dbReference type="Pfam" id="PF01554">
    <property type="entry name" value="MatE"/>
    <property type="match status" value="2"/>
</dbReference>
<name>A0A7S4HIJ4_9STRA</name>
<feature type="transmembrane region" description="Helical" evidence="3">
    <location>
        <begin position="265"/>
        <end position="290"/>
    </location>
</feature>
<feature type="transmembrane region" description="Helical" evidence="3">
    <location>
        <begin position="490"/>
        <end position="511"/>
    </location>
</feature>
<keyword evidence="3" id="KW-0472">Membrane</keyword>
<feature type="region of interest" description="Disordered" evidence="2">
    <location>
        <begin position="1"/>
        <end position="81"/>
    </location>
</feature>
<proteinExistence type="inferred from homology"/>
<dbReference type="EMBL" id="HBKQ01000628">
    <property type="protein sequence ID" value="CAE2200308.1"/>
    <property type="molecule type" value="Transcribed_RNA"/>
</dbReference>
<dbReference type="AlphaFoldDB" id="A0A7S4HIJ4"/>
<sequence>MMARAIADEERSELSRSSAGWVQRERIMAEAGGGQMQAAENQSGLGGTPSEMRRRREGGGAAKNTSGPASSVLTSDEQDSGMRAWAQVGRRRLGAKGPRSAISAAASETPSVWKTQPYLDDISPNDAADADDPGQAKPYRDDDEADVTVCCGPMALWRPKTIQYGIDYLVELCEPDDEMKRIVRLGIPYTASEVCEAFFEAVTVAVIAQFVGTNELTAYVVVHLLIGMTDELVNGVIAAESTVCSHALGAGRNYLAGQYVQISTVIYVIFSIPFLFMWVFVVDDVILFLGLSEEIAQIGLQYTRVTVFHYLLDGVAGAYFVLLDLNGHEMFGLWMGILEGIMDVASVAIICVINPNTDMVTIAFLHLIIGVFFFVLTLGMVLWKGWLSAFWGGMLGSFAFKNFAAVKNTVATAIPLSLGSFLEYGEWELLTFLVADLGPAEVATWGILGTLWELFEAATEGISEAAAVRTAYHLGKGNHIMARVSSYKSMIVSSLTAVFITSIMFMCGQNLPTWFTSDPTLQHMLNDLIPLVGFGNITMTVGMTCWSLVGAQGRYRLATLIVMSSSWLVTLPLAALCTIGINLNLKGLIGCVILGYSTAGTVLSYVILRSDWARLSRVIQELNAMTGEVDSSDSESDDESESSSSSSSSSSSESSSDSSEKSSDSKSESESSATGSRLSRRHRIS</sequence>
<feature type="compositionally biased region" description="Polar residues" evidence="2">
    <location>
        <begin position="63"/>
        <end position="75"/>
    </location>
</feature>
<protein>
    <recommendedName>
        <fullName evidence="5">Protein DETOXIFICATION</fullName>
    </recommendedName>
</protein>
<dbReference type="GO" id="GO:0015297">
    <property type="term" value="F:antiporter activity"/>
    <property type="evidence" value="ECO:0007669"/>
    <property type="project" value="InterPro"/>
</dbReference>
<feature type="compositionally biased region" description="Basic and acidic residues" evidence="2">
    <location>
        <begin position="1"/>
        <end position="14"/>
    </location>
</feature>
<dbReference type="InterPro" id="IPR002528">
    <property type="entry name" value="MATE_fam"/>
</dbReference>
<accession>A0A7S4HIJ4</accession>
<evidence type="ECO:0000313" key="4">
    <source>
        <dbReference type="EMBL" id="CAE2200308.1"/>
    </source>
</evidence>
<feature type="compositionally biased region" description="Acidic residues" evidence="2">
    <location>
        <begin position="630"/>
        <end position="641"/>
    </location>
</feature>
<feature type="compositionally biased region" description="Basic and acidic residues" evidence="2">
    <location>
        <begin position="658"/>
        <end position="669"/>
    </location>
</feature>
<keyword evidence="3" id="KW-0812">Transmembrane</keyword>
<evidence type="ECO:0000256" key="1">
    <source>
        <dbReference type="ARBA" id="ARBA00010199"/>
    </source>
</evidence>
<feature type="transmembrane region" description="Helical" evidence="3">
    <location>
        <begin position="531"/>
        <end position="550"/>
    </location>
</feature>